<proteinExistence type="inferred from homology"/>
<comment type="caution">
    <text evidence="3">The sequence shown here is derived from an EMBL/GenBank/DDBJ whole genome shotgun (WGS) entry which is preliminary data.</text>
</comment>
<name>A0ABP7DL13_9MICC</name>
<gene>
    <name evidence="3" type="ORF">GCM10022377_21090</name>
</gene>
<dbReference type="PANTHER" id="PTHR23088:SF27">
    <property type="entry name" value="DEAMINATED GLUTATHIONE AMIDASE"/>
    <property type="match status" value="1"/>
</dbReference>
<dbReference type="InterPro" id="IPR036526">
    <property type="entry name" value="C-N_Hydrolase_sf"/>
</dbReference>
<organism evidence="3 4">
    <name type="scientific">Zhihengliuella alba</name>
    <dbReference type="NCBI Taxonomy" id="547018"/>
    <lineage>
        <taxon>Bacteria</taxon>
        <taxon>Bacillati</taxon>
        <taxon>Actinomycetota</taxon>
        <taxon>Actinomycetes</taxon>
        <taxon>Micrococcales</taxon>
        <taxon>Micrococcaceae</taxon>
        <taxon>Zhihengliuella</taxon>
    </lineage>
</organism>
<evidence type="ECO:0000256" key="1">
    <source>
        <dbReference type="ARBA" id="ARBA00010613"/>
    </source>
</evidence>
<comment type="similarity">
    <text evidence="1">Belongs to the carbon-nitrogen hydrolase superfamily. NIT1/NIT2 family.</text>
</comment>
<evidence type="ECO:0000259" key="2">
    <source>
        <dbReference type="PROSITE" id="PS50263"/>
    </source>
</evidence>
<keyword evidence="3" id="KW-0378">Hydrolase</keyword>
<dbReference type="SUPFAM" id="SSF56317">
    <property type="entry name" value="Carbon-nitrogen hydrolase"/>
    <property type="match status" value="1"/>
</dbReference>
<dbReference type="Gene3D" id="3.60.110.10">
    <property type="entry name" value="Carbon-nitrogen hydrolase"/>
    <property type="match status" value="1"/>
</dbReference>
<feature type="domain" description="CN hydrolase" evidence="2">
    <location>
        <begin position="1"/>
        <end position="255"/>
    </location>
</feature>
<dbReference type="InterPro" id="IPR003010">
    <property type="entry name" value="C-N_Hydrolase"/>
</dbReference>
<keyword evidence="4" id="KW-1185">Reference proteome</keyword>
<dbReference type="GO" id="GO:0016787">
    <property type="term" value="F:hydrolase activity"/>
    <property type="evidence" value="ECO:0007669"/>
    <property type="project" value="UniProtKB-KW"/>
</dbReference>
<dbReference type="Proteomes" id="UP001501536">
    <property type="component" value="Unassembled WGS sequence"/>
</dbReference>
<dbReference type="PROSITE" id="PS01227">
    <property type="entry name" value="UPF0012"/>
    <property type="match status" value="1"/>
</dbReference>
<dbReference type="RefSeq" id="WP_344884083.1">
    <property type="nucleotide sequence ID" value="NZ_BAABCJ010000005.1"/>
</dbReference>
<accession>A0ABP7DL13</accession>
<dbReference type="PROSITE" id="PS50263">
    <property type="entry name" value="CN_HYDROLASE"/>
    <property type="match status" value="1"/>
</dbReference>
<evidence type="ECO:0000313" key="4">
    <source>
        <dbReference type="Proteomes" id="UP001501536"/>
    </source>
</evidence>
<evidence type="ECO:0000313" key="3">
    <source>
        <dbReference type="EMBL" id="GAA3707153.1"/>
    </source>
</evidence>
<dbReference type="EMBL" id="BAABCJ010000005">
    <property type="protein sequence ID" value="GAA3707153.1"/>
    <property type="molecule type" value="Genomic_DNA"/>
</dbReference>
<dbReference type="InterPro" id="IPR001110">
    <property type="entry name" value="UPF0012_CS"/>
</dbReference>
<protein>
    <submittedName>
        <fullName evidence="3">Carbon-nitrogen hydrolase family protein</fullName>
    </submittedName>
</protein>
<reference evidence="4" key="1">
    <citation type="journal article" date="2019" name="Int. J. Syst. Evol. Microbiol.">
        <title>The Global Catalogue of Microorganisms (GCM) 10K type strain sequencing project: providing services to taxonomists for standard genome sequencing and annotation.</title>
        <authorList>
            <consortium name="The Broad Institute Genomics Platform"/>
            <consortium name="The Broad Institute Genome Sequencing Center for Infectious Disease"/>
            <person name="Wu L."/>
            <person name="Ma J."/>
        </authorList>
    </citation>
    <scope>NUCLEOTIDE SEQUENCE [LARGE SCALE GENOMIC DNA]</scope>
    <source>
        <strain evidence="4">JCM 16961</strain>
    </source>
</reference>
<dbReference type="PANTHER" id="PTHR23088">
    <property type="entry name" value="NITRILASE-RELATED"/>
    <property type="match status" value="1"/>
</dbReference>
<dbReference type="Pfam" id="PF00795">
    <property type="entry name" value="CN_hydrolase"/>
    <property type="match status" value="1"/>
</dbReference>
<sequence>MRISVMQATASVPGDGVALEAAVSENLACIDTAAGRAAADGASLLVTPELFTTGYAPATIAPHLTDAVVRRIDAAAAEIARTRGLHLVYSVPRRTGDGWGITAGIVSPSGERLATYTKVHLFGGEEQEVFTAGTAAPPVVRIDGLNVGLLICYDIEFPESVRASAEAGADLVAVPTALTAEFSEVQDILLPARALESQVAIAYANHAGPAPSLGGPIQLGGGSLVVGPTGTLLAGAARQETGSAGLSVITAEVSAEDAAAARERVPYLRERRPAVYREWSADH</sequence>